<keyword evidence="6 13" id="KW-1003">Cell membrane</keyword>
<evidence type="ECO:0000259" key="14">
    <source>
        <dbReference type="Pfam" id="PF01180"/>
    </source>
</evidence>
<dbReference type="PROSITE" id="PS00911">
    <property type="entry name" value="DHODEHASE_1"/>
    <property type="match status" value="1"/>
</dbReference>
<evidence type="ECO:0000313" key="15">
    <source>
        <dbReference type="EMBL" id="ABM09814.1"/>
    </source>
</evidence>
<dbReference type="SUPFAM" id="SSF51395">
    <property type="entry name" value="FMN-linked oxidoreductases"/>
    <property type="match status" value="1"/>
</dbReference>
<dbReference type="HOGENOM" id="CLU_013640_2_0_11"/>
<dbReference type="GO" id="GO:0044205">
    <property type="term" value="P:'de novo' UMP biosynthetic process"/>
    <property type="evidence" value="ECO:0007669"/>
    <property type="project" value="UniProtKB-UniRule"/>
</dbReference>
<feature type="active site" description="Nucleophile" evidence="13">
    <location>
        <position position="214"/>
    </location>
</feature>
<dbReference type="HAMAP" id="MF_00225">
    <property type="entry name" value="DHO_dh_type2"/>
    <property type="match status" value="1"/>
</dbReference>
<comment type="pathway">
    <text evidence="3 13">Pyrimidine metabolism; UMP biosynthesis via de novo pathway; orotate from (S)-dihydroorotate (quinone route): step 1/1.</text>
</comment>
<evidence type="ECO:0000256" key="4">
    <source>
        <dbReference type="ARBA" id="ARBA00005359"/>
    </source>
</evidence>
<dbReference type="GO" id="GO:0106430">
    <property type="term" value="F:dihydroorotate dehydrogenase (quinone) activity"/>
    <property type="evidence" value="ECO:0007669"/>
    <property type="project" value="UniProtKB-EC"/>
</dbReference>
<feature type="binding site" evidence="13">
    <location>
        <begin position="92"/>
        <end position="96"/>
    </location>
    <ligand>
        <name>FMN</name>
        <dbReference type="ChEBI" id="CHEBI:58210"/>
    </ligand>
</feature>
<dbReference type="EMBL" id="CP000474">
    <property type="protein sequence ID" value="ABM09814.1"/>
    <property type="molecule type" value="Genomic_DNA"/>
</dbReference>
<dbReference type="GO" id="GO:0005737">
    <property type="term" value="C:cytoplasm"/>
    <property type="evidence" value="ECO:0007669"/>
    <property type="project" value="InterPro"/>
</dbReference>
<evidence type="ECO:0000256" key="7">
    <source>
        <dbReference type="ARBA" id="ARBA00022630"/>
    </source>
</evidence>
<comment type="subcellular location">
    <subcellularLocation>
        <location evidence="2 13">Cell membrane</location>
        <topology evidence="2 13">Peripheral membrane protein</topology>
    </subcellularLocation>
</comment>
<keyword evidence="9 13" id="KW-0665">Pyrimidine biosynthesis</keyword>
<dbReference type="AlphaFoldDB" id="A1R6U8"/>
<dbReference type="KEGG" id="aau:AAur_2219"/>
<dbReference type="PANTHER" id="PTHR48109">
    <property type="entry name" value="DIHYDROOROTATE DEHYDROGENASE (QUINONE), MITOCHONDRIAL-RELATED"/>
    <property type="match status" value="1"/>
</dbReference>
<dbReference type="InterPro" id="IPR001295">
    <property type="entry name" value="Dihydroorotate_DH_CS"/>
</dbReference>
<dbReference type="GO" id="GO:0005886">
    <property type="term" value="C:plasma membrane"/>
    <property type="evidence" value="ECO:0007669"/>
    <property type="project" value="UniProtKB-SubCell"/>
</dbReference>
<accession>A1R6U8</accession>
<dbReference type="PANTHER" id="PTHR48109:SF4">
    <property type="entry name" value="DIHYDROOROTATE DEHYDROGENASE (QUINONE), MITOCHONDRIAL"/>
    <property type="match status" value="1"/>
</dbReference>
<dbReference type="UniPathway" id="UPA00070">
    <property type="reaction ID" value="UER00946"/>
</dbReference>
<evidence type="ECO:0000256" key="10">
    <source>
        <dbReference type="ARBA" id="ARBA00023002"/>
    </source>
</evidence>
<dbReference type="Proteomes" id="UP000000637">
    <property type="component" value="Chromosome"/>
</dbReference>
<feature type="binding site" evidence="13">
    <location>
        <position position="307"/>
    </location>
    <ligand>
        <name>FMN</name>
        <dbReference type="ChEBI" id="CHEBI:58210"/>
    </ligand>
</feature>
<feature type="binding site" evidence="13">
    <location>
        <position position="211"/>
    </location>
    <ligand>
        <name>FMN</name>
        <dbReference type="ChEBI" id="CHEBI:58210"/>
    </ligand>
</feature>
<proteinExistence type="inferred from homology"/>
<dbReference type="eggNOG" id="COG0167">
    <property type="taxonomic scope" value="Bacteria"/>
</dbReference>
<evidence type="ECO:0000256" key="11">
    <source>
        <dbReference type="ARBA" id="ARBA00023136"/>
    </source>
</evidence>
<comment type="subunit">
    <text evidence="5 13">Monomer.</text>
</comment>
<comment type="function">
    <text evidence="1 13">Catalyzes the conversion of dihydroorotate to orotate with quinone as electron acceptor.</text>
</comment>
<feature type="binding site" evidence="13">
    <location>
        <position position="336"/>
    </location>
    <ligand>
        <name>FMN</name>
        <dbReference type="ChEBI" id="CHEBI:58210"/>
    </ligand>
</feature>
<keyword evidence="11 13" id="KW-0472">Membrane</keyword>
<comment type="catalytic activity">
    <reaction evidence="12 13">
        <text>(S)-dihydroorotate + a quinone = orotate + a quinol</text>
        <dbReference type="Rhea" id="RHEA:30187"/>
        <dbReference type="ChEBI" id="CHEBI:24646"/>
        <dbReference type="ChEBI" id="CHEBI:30839"/>
        <dbReference type="ChEBI" id="CHEBI:30864"/>
        <dbReference type="ChEBI" id="CHEBI:132124"/>
        <dbReference type="EC" id="1.3.5.2"/>
    </reaction>
</comment>
<evidence type="ECO:0000256" key="2">
    <source>
        <dbReference type="ARBA" id="ARBA00004202"/>
    </source>
</evidence>
<dbReference type="EC" id="1.3.5.2" evidence="13"/>
<comment type="similarity">
    <text evidence="4 13">Belongs to the dihydroorotate dehydrogenase family. Type 2 subfamily.</text>
</comment>
<name>A1R6U8_PAEAT</name>
<dbReference type="PROSITE" id="PS00912">
    <property type="entry name" value="DHODEHASE_2"/>
    <property type="match status" value="1"/>
</dbReference>
<dbReference type="InterPro" id="IPR005720">
    <property type="entry name" value="Dihydroorotate_DH_cat"/>
</dbReference>
<evidence type="ECO:0000256" key="12">
    <source>
        <dbReference type="ARBA" id="ARBA00048639"/>
    </source>
</evidence>
<dbReference type="NCBIfam" id="NF003652">
    <property type="entry name" value="PRK05286.2-5"/>
    <property type="match status" value="1"/>
</dbReference>
<gene>
    <name evidence="13 15" type="primary">pyrD</name>
    <name evidence="15" type="ordered locus">AAur_2219</name>
</gene>
<feature type="binding site" evidence="13">
    <location>
        <position position="216"/>
    </location>
    <ligand>
        <name>substrate</name>
    </ligand>
</feature>
<dbReference type="STRING" id="290340.AAur_2219"/>
<dbReference type="NCBIfam" id="NF003648">
    <property type="entry name" value="PRK05286.2-1"/>
    <property type="match status" value="1"/>
</dbReference>
<dbReference type="Pfam" id="PF01180">
    <property type="entry name" value="DHO_dh"/>
    <property type="match status" value="1"/>
</dbReference>
<evidence type="ECO:0000256" key="3">
    <source>
        <dbReference type="ARBA" id="ARBA00005161"/>
    </source>
</evidence>
<dbReference type="NCBIfam" id="NF003645">
    <property type="entry name" value="PRK05286.1-2"/>
    <property type="match status" value="1"/>
</dbReference>
<keyword evidence="7 13" id="KW-0285">Flavoprotein</keyword>
<evidence type="ECO:0000313" key="16">
    <source>
        <dbReference type="Proteomes" id="UP000000637"/>
    </source>
</evidence>
<dbReference type="CDD" id="cd04738">
    <property type="entry name" value="DHOD_2_like"/>
    <property type="match status" value="1"/>
</dbReference>
<reference evidence="15 16" key="1">
    <citation type="journal article" date="2006" name="PLoS Genet.">
        <title>Secrets of soil survival revealed by the genome sequence of Arthrobacter aurescens TC1.</title>
        <authorList>
            <person name="Mongodin E.F."/>
            <person name="Shapir N."/>
            <person name="Daugherty S.C."/>
            <person name="DeBoy R.T."/>
            <person name="Emerson J.B."/>
            <person name="Shvartzbeyn A."/>
            <person name="Radune D."/>
            <person name="Vamathevan J."/>
            <person name="Riggs F."/>
            <person name="Grinberg V."/>
            <person name="Khouri H."/>
            <person name="Wackett L.P."/>
            <person name="Nelson K.E."/>
            <person name="Sadowsky M.J."/>
        </authorList>
    </citation>
    <scope>NUCLEOTIDE SEQUENCE [LARGE SCALE GENOMIC DNA]</scope>
    <source>
        <strain evidence="15 16">TC1</strain>
    </source>
</reference>
<comment type="cofactor">
    <cofactor evidence="13">
        <name>FMN</name>
        <dbReference type="ChEBI" id="CHEBI:58210"/>
    </cofactor>
    <text evidence="13">Binds 1 FMN per subunit.</text>
</comment>
<evidence type="ECO:0000256" key="6">
    <source>
        <dbReference type="ARBA" id="ARBA00022475"/>
    </source>
</evidence>
<feature type="binding site" evidence="13">
    <location>
        <position position="96"/>
    </location>
    <ligand>
        <name>substrate</name>
    </ligand>
</feature>
<feature type="binding site" evidence="13">
    <location>
        <position position="281"/>
    </location>
    <ligand>
        <name>FMN</name>
        <dbReference type="ChEBI" id="CHEBI:58210"/>
    </ligand>
</feature>
<evidence type="ECO:0000256" key="13">
    <source>
        <dbReference type="HAMAP-Rule" id="MF_00225"/>
    </source>
</evidence>
<feature type="binding site" evidence="13">
    <location>
        <position position="178"/>
    </location>
    <ligand>
        <name>FMN</name>
        <dbReference type="ChEBI" id="CHEBI:58210"/>
    </ligand>
</feature>
<feature type="binding site" evidence="13">
    <location>
        <begin position="357"/>
        <end position="358"/>
    </location>
    <ligand>
        <name>FMN</name>
        <dbReference type="ChEBI" id="CHEBI:58210"/>
    </ligand>
</feature>
<feature type="binding site" evidence="13">
    <location>
        <position position="211"/>
    </location>
    <ligand>
        <name>substrate</name>
    </ligand>
</feature>
<dbReference type="InterPro" id="IPR013785">
    <property type="entry name" value="Aldolase_TIM"/>
</dbReference>
<dbReference type="Gene3D" id="3.20.20.70">
    <property type="entry name" value="Aldolase class I"/>
    <property type="match status" value="1"/>
</dbReference>
<dbReference type="GO" id="GO:0006207">
    <property type="term" value="P:'de novo' pyrimidine nucleobase biosynthetic process"/>
    <property type="evidence" value="ECO:0007669"/>
    <property type="project" value="UniProtKB-UniRule"/>
</dbReference>
<dbReference type="InterPro" id="IPR050074">
    <property type="entry name" value="DHO_dehydrogenase"/>
</dbReference>
<evidence type="ECO:0000256" key="9">
    <source>
        <dbReference type="ARBA" id="ARBA00022975"/>
    </source>
</evidence>
<dbReference type="NCBIfam" id="TIGR01036">
    <property type="entry name" value="pyrD_sub2"/>
    <property type="match status" value="1"/>
</dbReference>
<evidence type="ECO:0000256" key="8">
    <source>
        <dbReference type="ARBA" id="ARBA00022643"/>
    </source>
</evidence>
<feature type="domain" description="Dihydroorotate dehydrogenase catalytic" evidence="14">
    <location>
        <begin position="75"/>
        <end position="377"/>
    </location>
</feature>
<keyword evidence="16" id="KW-1185">Reference proteome</keyword>
<dbReference type="FunFam" id="3.20.20.70:FF:000123">
    <property type="entry name" value="Dihydroorotate dehydrogenase (quinone)"/>
    <property type="match status" value="1"/>
</dbReference>
<protein>
    <recommendedName>
        <fullName evidence="13">Dihydroorotate dehydrogenase (quinone)</fullName>
        <ecNumber evidence="13">1.3.5.2</ecNumber>
    </recommendedName>
    <alternativeName>
        <fullName evidence="13">DHOdehase</fullName>
        <shortName evidence="13">DHOD</shortName>
        <shortName evidence="13">DHODase</shortName>
    </alternativeName>
    <alternativeName>
        <fullName evidence="13">Dihydroorotate oxidase</fullName>
    </alternativeName>
</protein>
<feature type="binding site" evidence="13">
    <location>
        <begin position="141"/>
        <end position="145"/>
    </location>
    <ligand>
        <name>substrate</name>
    </ligand>
</feature>
<feature type="binding site" evidence="13">
    <location>
        <position position="116"/>
    </location>
    <ligand>
        <name>FMN</name>
        <dbReference type="ChEBI" id="CHEBI:58210"/>
    </ligand>
</feature>
<keyword evidence="10 13" id="KW-0560">Oxidoreductase</keyword>
<organism evidence="15 16">
    <name type="scientific">Paenarthrobacter aurescens (strain TC1)</name>
    <dbReference type="NCBI Taxonomy" id="290340"/>
    <lineage>
        <taxon>Bacteria</taxon>
        <taxon>Bacillati</taxon>
        <taxon>Actinomycetota</taxon>
        <taxon>Actinomycetes</taxon>
        <taxon>Micrococcales</taxon>
        <taxon>Micrococcaceae</taxon>
        <taxon>Paenarthrobacter</taxon>
    </lineage>
</organism>
<evidence type="ECO:0000256" key="1">
    <source>
        <dbReference type="ARBA" id="ARBA00003125"/>
    </source>
</evidence>
<evidence type="ECO:0000256" key="5">
    <source>
        <dbReference type="ARBA" id="ARBA00011245"/>
    </source>
</evidence>
<keyword evidence="8 13" id="KW-0288">FMN</keyword>
<dbReference type="InterPro" id="IPR005719">
    <property type="entry name" value="Dihydroorotate_DH_2"/>
</dbReference>
<feature type="binding site" evidence="13">
    <location>
        <position position="253"/>
    </location>
    <ligand>
        <name>FMN</name>
        <dbReference type="ChEBI" id="CHEBI:58210"/>
    </ligand>
</feature>
<feature type="binding site" evidence="13">
    <location>
        <begin position="282"/>
        <end position="283"/>
    </location>
    <ligand>
        <name>substrate</name>
    </ligand>
</feature>
<sequence length="384" mass="40950">MAFLHASGRVGHGFGELSVSGKTRSMRVYPTFFKLAFSWMDAEKAHKIGFQGIRTAHRTGAGRILARITAPDASLRTEALGLTFPSPFGLAAGFDKEGHGIEALSELGFGHVEVGTITGQAQPGNEKPRLFRLIEDKAVINRMGFNNDGAAAVAPRLKSARAALQRLHPNVRPIIGVNIGKTKLVDLDDATEDYLVSARSLAPAADYLVVNVSSPNTPGLRLLQNVETLRPLLRAVGDAADEAAGRHVPLLVKIAPDLSDDDIDDVARLALDLKLDGIIATNTTISRDGLVSDAAKVESLGAGGLSGAPLKERSLEVLRRLKDAVGDQLVLIAVGGVETPQDVQDRLDAGATLVQGYTAFLYEGPFWASRINKGLVKLRRRAAH</sequence>